<feature type="region of interest" description="Disordered" evidence="1">
    <location>
        <begin position="1"/>
        <end position="21"/>
    </location>
</feature>
<evidence type="ECO:0000313" key="3">
    <source>
        <dbReference type="WBParaSite" id="L893_g28304.t1"/>
    </source>
</evidence>
<reference evidence="3" key="1">
    <citation type="submission" date="2016-11" db="UniProtKB">
        <authorList>
            <consortium name="WormBaseParasite"/>
        </authorList>
    </citation>
    <scope>IDENTIFICATION</scope>
</reference>
<organism evidence="2 3">
    <name type="scientific">Steinernema glaseri</name>
    <dbReference type="NCBI Taxonomy" id="37863"/>
    <lineage>
        <taxon>Eukaryota</taxon>
        <taxon>Metazoa</taxon>
        <taxon>Ecdysozoa</taxon>
        <taxon>Nematoda</taxon>
        <taxon>Chromadorea</taxon>
        <taxon>Rhabditida</taxon>
        <taxon>Tylenchina</taxon>
        <taxon>Panagrolaimomorpha</taxon>
        <taxon>Strongyloidoidea</taxon>
        <taxon>Steinernematidae</taxon>
        <taxon>Steinernema</taxon>
    </lineage>
</organism>
<dbReference type="Proteomes" id="UP000095287">
    <property type="component" value="Unplaced"/>
</dbReference>
<evidence type="ECO:0000313" key="2">
    <source>
        <dbReference type="Proteomes" id="UP000095287"/>
    </source>
</evidence>
<accession>A0A1I7ZPQ8</accession>
<dbReference type="WBParaSite" id="L893_g28304.t1">
    <property type="protein sequence ID" value="L893_g28304.t1"/>
    <property type="gene ID" value="L893_g28304"/>
</dbReference>
<name>A0A1I7ZPQ8_9BILA</name>
<evidence type="ECO:0000256" key="1">
    <source>
        <dbReference type="SAM" id="MobiDB-lite"/>
    </source>
</evidence>
<sequence>MPGEVSRNVAPTEVKEERRSRNISSGIWYFCDRPQIGPRDRGQGVEYFEQLGICVKKVLILLSSFEETGTTGGPQAS</sequence>
<proteinExistence type="predicted"/>
<protein>
    <submittedName>
        <fullName evidence="3">Uncharacterized protein</fullName>
    </submittedName>
</protein>
<keyword evidence="2" id="KW-1185">Reference proteome</keyword>
<dbReference type="AlphaFoldDB" id="A0A1I7ZPQ8"/>